<evidence type="ECO:0000256" key="1">
    <source>
        <dbReference type="SAM" id="MobiDB-lite"/>
    </source>
</evidence>
<feature type="region of interest" description="Disordered" evidence="1">
    <location>
        <begin position="20"/>
        <end position="43"/>
    </location>
</feature>
<organism evidence="2 3">
    <name type="scientific">Labeo rohita</name>
    <name type="common">Indian major carp</name>
    <name type="synonym">Cyprinus rohita</name>
    <dbReference type="NCBI Taxonomy" id="84645"/>
    <lineage>
        <taxon>Eukaryota</taxon>
        <taxon>Metazoa</taxon>
        <taxon>Chordata</taxon>
        <taxon>Craniata</taxon>
        <taxon>Vertebrata</taxon>
        <taxon>Euteleostomi</taxon>
        <taxon>Actinopterygii</taxon>
        <taxon>Neopterygii</taxon>
        <taxon>Teleostei</taxon>
        <taxon>Ostariophysi</taxon>
        <taxon>Cypriniformes</taxon>
        <taxon>Cyprinidae</taxon>
        <taxon>Labeoninae</taxon>
        <taxon>Labeonini</taxon>
        <taxon>Labeo</taxon>
    </lineage>
</organism>
<gene>
    <name evidence="2" type="ORF">ROHU_029593</name>
</gene>
<evidence type="ECO:0000313" key="2">
    <source>
        <dbReference type="EMBL" id="RXN12411.1"/>
    </source>
</evidence>
<proteinExistence type="predicted"/>
<keyword evidence="3" id="KW-1185">Reference proteome</keyword>
<name>A0A498LVZ8_LABRO</name>
<evidence type="ECO:0000313" key="3">
    <source>
        <dbReference type="Proteomes" id="UP000290572"/>
    </source>
</evidence>
<protein>
    <submittedName>
        <fullName evidence="2">Uncharacterized protein</fullName>
    </submittedName>
</protein>
<dbReference type="STRING" id="84645.A0A498LVZ8"/>
<sequence length="130" mass="14705">MRAWAELRQRSGNHLVTSSPLARKRSQWRFGPGGRRDDGDGLPAAKGTLMRLETLVFVLVYLQQGVTVRVDFDGLFLPPINSVDTLFPPYLERPENFLPSLIGEVSGTTEMIETFRPDQMSKDRTSRDQP</sequence>
<accession>A0A498LVZ8</accession>
<dbReference type="Proteomes" id="UP000290572">
    <property type="component" value="Unassembled WGS sequence"/>
</dbReference>
<dbReference type="AlphaFoldDB" id="A0A498LVZ8"/>
<comment type="caution">
    <text evidence="2">The sequence shown here is derived from an EMBL/GenBank/DDBJ whole genome shotgun (WGS) entry which is preliminary data.</text>
</comment>
<dbReference type="EMBL" id="QBIY01013061">
    <property type="protein sequence ID" value="RXN12411.1"/>
    <property type="molecule type" value="Genomic_DNA"/>
</dbReference>
<reference evidence="2 3" key="1">
    <citation type="submission" date="2018-03" db="EMBL/GenBank/DDBJ databases">
        <title>Draft genome sequence of Rohu Carp (Labeo rohita).</title>
        <authorList>
            <person name="Das P."/>
            <person name="Kushwaha B."/>
            <person name="Joshi C.G."/>
            <person name="Kumar D."/>
            <person name="Nagpure N.S."/>
            <person name="Sahoo L."/>
            <person name="Das S.P."/>
            <person name="Bit A."/>
            <person name="Patnaik S."/>
            <person name="Meher P.K."/>
            <person name="Jayasankar P."/>
            <person name="Koringa P.G."/>
            <person name="Patel N.V."/>
            <person name="Hinsu A.T."/>
            <person name="Kumar R."/>
            <person name="Pandey M."/>
            <person name="Agarwal S."/>
            <person name="Srivastava S."/>
            <person name="Singh M."/>
            <person name="Iquebal M.A."/>
            <person name="Jaiswal S."/>
            <person name="Angadi U.B."/>
            <person name="Kumar N."/>
            <person name="Raza M."/>
            <person name="Shah T.M."/>
            <person name="Rai A."/>
            <person name="Jena J.K."/>
        </authorList>
    </citation>
    <scope>NUCLEOTIDE SEQUENCE [LARGE SCALE GENOMIC DNA]</scope>
    <source>
        <strain evidence="2">DASCIFA01</strain>
        <tissue evidence="2">Testis</tissue>
    </source>
</reference>